<dbReference type="GO" id="GO:0003677">
    <property type="term" value="F:DNA binding"/>
    <property type="evidence" value="ECO:0007669"/>
    <property type="project" value="InterPro"/>
</dbReference>
<sequence length="364" mass="40078">MDTTHFSEKMYEAALFPELWVSLLDELAEGTGSSCGGIGVYWPHPRGITTSNYLGRGDWHQTAERQERWTNFVRAKGLINTGFTQLDPLAGDWSDIVDFQERIAGHIERGYGVQAGTIVELFNGEIITLEFTRELGKPAYGRELIERLNTLSRPFKQSVLFASRLYFERIRYGIEMLNNAGVAAAFVSHNRELVSKNELFNDADRYFLSGSSGRIELRGNDALRKAFSEALDLAWTNAVSVPVPADENRDAAVIQMMPLYREARHIFSGQGALLILTPVATTRGLPSPDHVSGLFGLTPAESRLALALTSGLSLRDSAANQRITFGTARAYLNTIFSKTGTNQQSALVSMLKSIPADPSKAASP</sequence>
<proteinExistence type="predicted"/>
<dbReference type="Proteomes" id="UP000305410">
    <property type="component" value="Chromosome Linear"/>
</dbReference>
<dbReference type="AlphaFoldDB" id="A0AAF0KA80"/>
<evidence type="ECO:0000313" key="1">
    <source>
        <dbReference type="EMBL" id="WGM60834.1"/>
    </source>
</evidence>
<dbReference type="Gene3D" id="1.10.10.10">
    <property type="entry name" value="Winged helix-like DNA-binding domain superfamily/Winged helix DNA-binding domain"/>
    <property type="match status" value="1"/>
</dbReference>
<organism evidence="1 2">
    <name type="scientific">Agrobacterium tumefaciens</name>
    <dbReference type="NCBI Taxonomy" id="358"/>
    <lineage>
        <taxon>Bacteria</taxon>
        <taxon>Pseudomonadati</taxon>
        <taxon>Pseudomonadota</taxon>
        <taxon>Alphaproteobacteria</taxon>
        <taxon>Hyphomicrobiales</taxon>
        <taxon>Rhizobiaceae</taxon>
        <taxon>Rhizobium/Agrobacterium group</taxon>
        <taxon>Agrobacterium</taxon>
        <taxon>Agrobacterium tumefaciens complex</taxon>
    </lineage>
</organism>
<name>A0AAF0KA80_AGRTU</name>
<dbReference type="InterPro" id="IPR016032">
    <property type="entry name" value="Sig_transdc_resp-reg_C-effctor"/>
</dbReference>
<gene>
    <name evidence="1" type="ORF">CFBP5506_14160</name>
</gene>
<dbReference type="SUPFAM" id="SSF46894">
    <property type="entry name" value="C-terminal effector domain of the bipartite response regulators"/>
    <property type="match status" value="1"/>
</dbReference>
<dbReference type="EMBL" id="CP122963">
    <property type="protein sequence ID" value="WGM60834.1"/>
    <property type="molecule type" value="Genomic_DNA"/>
</dbReference>
<reference evidence="1" key="2">
    <citation type="submission" date="2023-04" db="EMBL/GenBank/DDBJ databases">
        <title>Complete genome sequence of Agrobacterium salinitolerans CFBP5506.</title>
        <authorList>
            <person name="Yen H.-C."/>
            <person name="Yan X.-H."/>
            <person name="Lai E.-M."/>
            <person name="Kuo C.-H."/>
        </authorList>
    </citation>
    <scope>NUCLEOTIDE SEQUENCE</scope>
    <source>
        <strain evidence="1">CFBP5506</strain>
    </source>
</reference>
<accession>A0AAF0KA80</accession>
<reference evidence="1" key="1">
    <citation type="submission" date="2019-04" db="EMBL/GenBank/DDBJ databases">
        <authorList>
            <person name="Chiang H.-Y."/>
            <person name="Huang Y.-Y."/>
            <person name="Chou L."/>
            <person name="Lai E.-M."/>
            <person name="Kuo C.-H."/>
        </authorList>
    </citation>
    <scope>NUCLEOTIDE SEQUENCE</scope>
    <source>
        <strain evidence="1">CFBP5506</strain>
    </source>
</reference>
<dbReference type="GO" id="GO:0006355">
    <property type="term" value="P:regulation of DNA-templated transcription"/>
    <property type="evidence" value="ECO:0007669"/>
    <property type="project" value="InterPro"/>
</dbReference>
<protein>
    <submittedName>
        <fullName evidence="1">Helix-turn-helix transcriptional regulator</fullName>
    </submittedName>
</protein>
<dbReference type="InterPro" id="IPR036388">
    <property type="entry name" value="WH-like_DNA-bd_sf"/>
</dbReference>
<evidence type="ECO:0000313" key="2">
    <source>
        <dbReference type="Proteomes" id="UP000305410"/>
    </source>
</evidence>
<dbReference type="RefSeq" id="WP_136903051.1">
    <property type="nucleotide sequence ID" value="NZ_CP122963.1"/>
</dbReference>